<dbReference type="Proteomes" id="UP001152599">
    <property type="component" value="Unassembled WGS sequence"/>
</dbReference>
<dbReference type="PANTHER" id="PTHR32305">
    <property type="match status" value="1"/>
</dbReference>
<evidence type="ECO:0000313" key="1">
    <source>
        <dbReference type="EMBL" id="MDG4945071.1"/>
    </source>
</evidence>
<sequence>MRNSCLKYNKNNYYPFGLQHGSYNTSARVYRPIGDAREIETVERNPYKYKYNAKEYQDELGLDWYDYGARNYDASLGRWMNVDPLAEMYPDISPYAYAGNIPTKFVDYDGMDFGIRIDHNKRTVTIIGHIYASKEDMDILNAAVNSINEASGAVLKVGDGEDAIAYTLGFEITTEESDNPMKSAASDNKGNYNEASSNWFVRDSNQVKEPNARGEAYRVRSAINDDEGKFAATHEILHMFGSGHKDGVMKDGASSGGITSNVWGAILGGVGIGKTSRGGGSKSAIGKGHIKSEIGQKPAGFMEGSVMSLAKYDKQVEAAKAKRLRKEKRNQK</sequence>
<name>A0A9X4MZ80_9FLAO</name>
<dbReference type="Gene3D" id="2.180.10.10">
    <property type="entry name" value="RHS repeat-associated core"/>
    <property type="match status" value="1"/>
</dbReference>
<dbReference type="EMBL" id="JANCMU010000001">
    <property type="protein sequence ID" value="MDG4945071.1"/>
    <property type="molecule type" value="Genomic_DNA"/>
</dbReference>
<dbReference type="PANTHER" id="PTHR32305:SF15">
    <property type="entry name" value="PROTEIN RHSA-RELATED"/>
    <property type="match status" value="1"/>
</dbReference>
<accession>A0A9X4MZ80</accession>
<dbReference type="RefSeq" id="WP_304419794.1">
    <property type="nucleotide sequence ID" value="NZ_JANCMU010000001.1"/>
</dbReference>
<organism evidence="1 2">
    <name type="scientific">Profundicola chukchiensis</name>
    <dbReference type="NCBI Taxonomy" id="2961959"/>
    <lineage>
        <taxon>Bacteria</taxon>
        <taxon>Pseudomonadati</taxon>
        <taxon>Bacteroidota</taxon>
        <taxon>Flavobacteriia</taxon>
        <taxon>Flavobacteriales</taxon>
        <taxon>Weeksellaceae</taxon>
        <taxon>Profundicola</taxon>
    </lineage>
</organism>
<dbReference type="InterPro" id="IPR050708">
    <property type="entry name" value="T6SS_VgrG/RHS"/>
</dbReference>
<dbReference type="AlphaFoldDB" id="A0A9X4MZ80"/>
<evidence type="ECO:0000313" key="2">
    <source>
        <dbReference type="Proteomes" id="UP001152599"/>
    </source>
</evidence>
<dbReference type="InterPro" id="IPR022385">
    <property type="entry name" value="Rhs_assc_core"/>
</dbReference>
<proteinExistence type="predicted"/>
<protein>
    <recommendedName>
        <fullName evidence="3">RHS repeat-associated core domain-containing protein</fullName>
    </recommendedName>
</protein>
<comment type="caution">
    <text evidence="1">The sequence shown here is derived from an EMBL/GenBank/DDBJ whole genome shotgun (WGS) entry which is preliminary data.</text>
</comment>
<gene>
    <name evidence="1" type="ORF">NMK71_01475</name>
</gene>
<keyword evidence="2" id="KW-1185">Reference proteome</keyword>
<dbReference type="NCBIfam" id="TIGR03696">
    <property type="entry name" value="Rhs_assc_core"/>
    <property type="match status" value="1"/>
</dbReference>
<evidence type="ECO:0008006" key="3">
    <source>
        <dbReference type="Google" id="ProtNLM"/>
    </source>
</evidence>
<reference evidence="1" key="1">
    <citation type="submission" date="2022-07" db="EMBL/GenBank/DDBJ databases">
        <title>Description and genome-wide analysis of Profundicola chukchiensis gen. nov., sp. nov., marine bacteria isolated from bottom sediments of the Chukchi Sea.</title>
        <authorList>
            <person name="Romanenko L."/>
            <person name="Otstavnykh N."/>
            <person name="Kurilenko V."/>
            <person name="Eremeev V."/>
            <person name="Velansky P."/>
            <person name="Mikhailov V."/>
            <person name="Isaeva M."/>
        </authorList>
    </citation>
    <scope>NUCLEOTIDE SEQUENCE</scope>
    <source>
        <strain evidence="1">KMM 9713</strain>
    </source>
</reference>